<sequence>MLNWTRPPLVRELLMETHSSGMAEWLLRVDVLVLVQNGDPNDQRGGRGLIRVQHEVKVQPHVGLELGAKLQLQLGARDVGEQAGGGWGRGGSLGHLEPPAPVVELGVHRDVSYGGRQALAVGLEGVEVQNRSSLETDGAEQTRGAFCLEVDQIHLLLVGDDHAELDVGAREGVAERDIALEDVDQEEIVGLTADGEDGQGVREDPQGAGGVCGDQGAAVPELHDLRVAAELSRTGPLANVVSLVTLVEELALKEDVEDGGLRGGGLRAGSEGVGRVVLDRDAFGEGGQDFVDGEVLGVWDGDNDVVSFRIHNKDMVRSEQKRDAEILRVLTDDVHRGARDGLRGDQVRDRDGGLEERELIESRLAGNESPSIHEILFGLWEIGDLDGDVGDPRQRLSHGSGILLARVHADGDVLGAAVGEGQESAETPGRGRHKGSAVGWGRRQSGGLHSSSERGDEQG</sequence>
<dbReference type="EMBL" id="JAPCXC010000010">
    <property type="protein sequence ID" value="KAJ1611904.1"/>
    <property type="molecule type" value="Genomic_DNA"/>
</dbReference>
<accession>A0A9D5DKI2</accession>
<gene>
    <name evidence="2" type="ORF">OJ253_709</name>
</gene>
<protein>
    <submittedName>
        <fullName evidence="2">Uncharacterized protein</fullName>
    </submittedName>
</protein>
<dbReference type="AlphaFoldDB" id="A0A9D5DKI2"/>
<feature type="region of interest" description="Disordered" evidence="1">
    <location>
        <begin position="418"/>
        <end position="459"/>
    </location>
</feature>
<proteinExistence type="predicted"/>
<organism evidence="2">
    <name type="scientific">Cryptosporidium canis</name>
    <dbReference type="NCBI Taxonomy" id="195482"/>
    <lineage>
        <taxon>Eukaryota</taxon>
        <taxon>Sar</taxon>
        <taxon>Alveolata</taxon>
        <taxon>Apicomplexa</taxon>
        <taxon>Conoidasida</taxon>
        <taxon>Coccidia</taxon>
        <taxon>Eucoccidiorida</taxon>
        <taxon>Eimeriorina</taxon>
        <taxon>Cryptosporidiidae</taxon>
        <taxon>Cryptosporidium</taxon>
    </lineage>
</organism>
<evidence type="ECO:0000313" key="2">
    <source>
        <dbReference type="EMBL" id="KAJ1611904.1"/>
    </source>
</evidence>
<name>A0A9D5DKI2_9CRYT</name>
<dbReference type="OrthoDB" id="10602537at2759"/>
<evidence type="ECO:0000256" key="1">
    <source>
        <dbReference type="SAM" id="MobiDB-lite"/>
    </source>
</evidence>
<dbReference type="Proteomes" id="UP001067231">
    <property type="component" value="Unassembled WGS sequence"/>
</dbReference>
<comment type="caution">
    <text evidence="2">The sequence shown here is derived from an EMBL/GenBank/DDBJ whole genome shotgun (WGS) entry which is preliminary data.</text>
</comment>
<reference evidence="2" key="1">
    <citation type="submission" date="2022-10" db="EMBL/GenBank/DDBJ databases">
        <title>Adaptive evolution leads to modifications in subtelomeric GC content in a zoonotic Cryptosporidium species.</title>
        <authorList>
            <person name="Li J."/>
            <person name="Feng Y."/>
            <person name="Xiao L."/>
        </authorList>
    </citation>
    <scope>NUCLEOTIDE SEQUENCE</scope>
    <source>
        <strain evidence="2">33844</strain>
    </source>
</reference>